<evidence type="ECO:0000259" key="19">
    <source>
        <dbReference type="PROSITE" id="PS51285"/>
    </source>
</evidence>
<name>A0ABP1FIH5_9CHLO</name>
<dbReference type="PANTHER" id="PTHR24353">
    <property type="entry name" value="CYCLIC NUCLEOTIDE-DEPENDENT PROTEIN KINASE"/>
    <property type="match status" value="1"/>
</dbReference>
<evidence type="ECO:0000256" key="15">
    <source>
        <dbReference type="PROSITE-ProRule" id="PRU10141"/>
    </source>
</evidence>
<feature type="domain" description="AGC-kinase C-terminal" evidence="19">
    <location>
        <begin position="849"/>
        <end position="904"/>
    </location>
</feature>
<dbReference type="PROSITE" id="PS50011">
    <property type="entry name" value="PROTEIN_KINASE_DOM"/>
    <property type="match status" value="1"/>
</dbReference>
<evidence type="ECO:0000256" key="13">
    <source>
        <dbReference type="ARBA" id="ARBA00047298"/>
    </source>
</evidence>
<dbReference type="InterPro" id="IPR018490">
    <property type="entry name" value="cNMP-bd_dom_sf"/>
</dbReference>
<dbReference type="PROSITE" id="PS50042">
    <property type="entry name" value="CNMP_BINDING_3"/>
    <property type="match status" value="4"/>
</dbReference>
<evidence type="ECO:0000256" key="11">
    <source>
        <dbReference type="ARBA" id="ARBA00022842"/>
    </source>
</evidence>
<evidence type="ECO:0000256" key="5">
    <source>
        <dbReference type="ARBA" id="ARBA00022527"/>
    </source>
</evidence>
<dbReference type="InterPro" id="IPR011009">
    <property type="entry name" value="Kinase-like_dom_sf"/>
</dbReference>
<keyword evidence="6" id="KW-0808">Transferase</keyword>
<comment type="catalytic activity">
    <reaction evidence="13">
        <text>L-threonyl-[protein] + ATP = O-phospho-L-threonyl-[protein] + ADP + H(+)</text>
        <dbReference type="Rhea" id="RHEA:46608"/>
        <dbReference type="Rhea" id="RHEA-COMP:11060"/>
        <dbReference type="Rhea" id="RHEA-COMP:11605"/>
        <dbReference type="ChEBI" id="CHEBI:15378"/>
        <dbReference type="ChEBI" id="CHEBI:30013"/>
        <dbReference type="ChEBI" id="CHEBI:30616"/>
        <dbReference type="ChEBI" id="CHEBI:61977"/>
        <dbReference type="ChEBI" id="CHEBI:456216"/>
        <dbReference type="EC" id="2.7.11.12"/>
    </reaction>
</comment>
<keyword evidence="7" id="KW-0479">Metal-binding</keyword>
<evidence type="ECO:0000313" key="21">
    <source>
        <dbReference type="Proteomes" id="UP001497392"/>
    </source>
</evidence>
<dbReference type="InterPro" id="IPR000719">
    <property type="entry name" value="Prot_kinase_dom"/>
</dbReference>
<dbReference type="Gene3D" id="3.30.200.20">
    <property type="entry name" value="Phosphorylase Kinase, domain 1"/>
    <property type="match status" value="1"/>
</dbReference>
<dbReference type="Gene3D" id="2.60.120.10">
    <property type="entry name" value="Jelly Rolls"/>
    <property type="match status" value="4"/>
</dbReference>
<keyword evidence="8 15" id="KW-0547">Nucleotide-binding</keyword>
<keyword evidence="11" id="KW-0460">Magnesium</keyword>
<evidence type="ECO:0000256" key="16">
    <source>
        <dbReference type="SAM" id="MobiDB-lite"/>
    </source>
</evidence>
<feature type="binding site" evidence="15">
    <location>
        <position position="609"/>
    </location>
    <ligand>
        <name>ATP</name>
        <dbReference type="ChEBI" id="CHEBI:30616"/>
    </ligand>
</feature>
<keyword evidence="9" id="KW-0418">Kinase</keyword>
<evidence type="ECO:0000313" key="20">
    <source>
        <dbReference type="EMBL" id="CAL5219758.1"/>
    </source>
</evidence>
<dbReference type="PROSITE" id="PS00107">
    <property type="entry name" value="PROTEIN_KINASE_ATP"/>
    <property type="match status" value="1"/>
</dbReference>
<dbReference type="PROSITE" id="PS51285">
    <property type="entry name" value="AGC_KINASE_CTER"/>
    <property type="match status" value="1"/>
</dbReference>
<gene>
    <name evidence="20" type="primary">g1659</name>
    <name evidence="20" type="ORF">VP750_LOCUS1417</name>
</gene>
<dbReference type="InterPro" id="IPR000961">
    <property type="entry name" value="AGC-kinase_C"/>
</dbReference>
<evidence type="ECO:0000256" key="8">
    <source>
        <dbReference type="ARBA" id="ARBA00022741"/>
    </source>
</evidence>
<sequence>MDNGTDNEEAQKQKVARKRIAIAAEALSSASDVKIPNIPKTEAVLRVLERAVEGNLLFDMLSLPARQAIFRSMSLQMVSGGTTIISQGDTDATKFYVLEKGTCDVLISSDATGNVPKKVHTYTSGSGFGELALLYSSPRAASVLAITDCKLWVMERTVYLAIKRTYQEQLAALKRKMVASVPILAVLSEDNRELIASALEPVEFRAGQSIFRQGERGERFYIVQEGAVTVSKTSNGERTMLAKLGEGAYFGERALIKDDVRQVRHCPFMGSATSDNAAGSMAADVTADLYTVCYSLGRKEFDALLGPIEDVWRFEALRKVPVLFALSEQQLFELAHCMKNHAIAAGQMVFRQGDPGDVFYVIEEGTFTIFDNSGRELARVSKGSCFGELALLHQDVRAANVKALTDGALLALHRDDFNAILGSLTHIRHMWRFEALRKVPLFTSLSPSQKSQLCTALRPLHVKAGTAVVRAGDAGNTFYVVEAGTCVVHSAQGQEVGRLGATMYFGELALLRSEPRAATVTALTDCDLLELGRADFMALMGPLAKALEAHTARYGLNFSAKKARAPGSRCMTTCLDIKLSDLEKIGVLGSGAFGQVMLVKYEGQYMALKTLSKQQIIEMGLQEHVKREKQIMAECDCPFMVNLVTSFKDAAHLYMLMECVMGGELFTYLQSRPGPLKEDHARFYTASVVLGLEYMQERNLLWRRVQQPLAPHRVDLKPENLLIDTAGYVKMADFGFAKKLPTGQKTNTLCGTPEYLAPELVTQSGHTRAVDWWAVGVLMYEMVAGYPPFYDEDRVAMFRNICQVKYTVPSHFSKELRDIIRRFLVQNPNQRLGALKGGAADVKMHPWFTNFDWAGFGKRQLKAPYVPQVAHAEDRRNFSGGSEDSHPAGKSNKRYVSTGLFKDF</sequence>
<dbReference type="SUPFAM" id="SSF51206">
    <property type="entry name" value="cAMP-binding domain-like"/>
    <property type="match status" value="4"/>
</dbReference>
<evidence type="ECO:0000256" key="12">
    <source>
        <dbReference type="ARBA" id="ARBA00024113"/>
    </source>
</evidence>
<dbReference type="Gene3D" id="1.10.510.10">
    <property type="entry name" value="Transferase(Phosphotransferase) domain 1"/>
    <property type="match status" value="1"/>
</dbReference>
<feature type="domain" description="Cyclic nucleotide-binding" evidence="18">
    <location>
        <begin position="322"/>
        <end position="438"/>
    </location>
</feature>
<dbReference type="Pfam" id="PF00069">
    <property type="entry name" value="Pkinase"/>
    <property type="match status" value="1"/>
</dbReference>
<comment type="similarity">
    <text evidence="2">Belongs to the protein kinase superfamily. AGC Ser/Thr protein kinase family. cGMP subfamily.</text>
</comment>
<dbReference type="CDD" id="cd00038">
    <property type="entry name" value="CAP_ED"/>
    <property type="match status" value="4"/>
</dbReference>
<dbReference type="InterPro" id="IPR018488">
    <property type="entry name" value="cNMP-bd_CS"/>
</dbReference>
<proteinExistence type="inferred from homology"/>
<evidence type="ECO:0000256" key="9">
    <source>
        <dbReference type="ARBA" id="ARBA00022777"/>
    </source>
</evidence>
<dbReference type="Proteomes" id="UP001497392">
    <property type="component" value="Unassembled WGS sequence"/>
</dbReference>
<evidence type="ECO:0000259" key="17">
    <source>
        <dbReference type="PROSITE" id="PS50011"/>
    </source>
</evidence>
<evidence type="ECO:0000256" key="6">
    <source>
        <dbReference type="ARBA" id="ARBA00022679"/>
    </source>
</evidence>
<evidence type="ECO:0000259" key="18">
    <source>
        <dbReference type="PROSITE" id="PS50042"/>
    </source>
</evidence>
<protein>
    <recommendedName>
        <fullName evidence="12">cGMP-dependent protein kinase</fullName>
        <ecNumber evidence="3">2.7.11.12</ecNumber>
    </recommendedName>
</protein>
<evidence type="ECO:0000256" key="2">
    <source>
        <dbReference type="ARBA" id="ARBA00006352"/>
    </source>
</evidence>
<dbReference type="InterPro" id="IPR014710">
    <property type="entry name" value="RmlC-like_jellyroll"/>
</dbReference>
<comment type="cofactor">
    <cofactor evidence="1">
        <name>Mg(2+)</name>
        <dbReference type="ChEBI" id="CHEBI:18420"/>
    </cofactor>
</comment>
<keyword evidence="10 15" id="KW-0067">ATP-binding</keyword>
<evidence type="ECO:0000256" key="14">
    <source>
        <dbReference type="ARBA" id="ARBA00047462"/>
    </source>
</evidence>
<accession>A0ABP1FIH5</accession>
<dbReference type="SUPFAM" id="SSF56112">
    <property type="entry name" value="Protein kinase-like (PK-like)"/>
    <property type="match status" value="1"/>
</dbReference>
<feature type="compositionally biased region" description="Basic and acidic residues" evidence="16">
    <location>
        <begin position="876"/>
        <end position="887"/>
    </location>
</feature>
<feature type="domain" description="Protein kinase" evidence="17">
    <location>
        <begin position="582"/>
        <end position="848"/>
    </location>
</feature>
<comment type="caution">
    <text evidence="20">The sequence shown here is derived from an EMBL/GenBank/DDBJ whole genome shotgun (WGS) entry which is preliminary data.</text>
</comment>
<dbReference type="SMART" id="SM00100">
    <property type="entry name" value="cNMP"/>
    <property type="match status" value="4"/>
</dbReference>
<evidence type="ECO:0000256" key="4">
    <source>
        <dbReference type="ARBA" id="ARBA00022490"/>
    </source>
</evidence>
<dbReference type="PROSITE" id="PS00889">
    <property type="entry name" value="CNMP_BINDING_2"/>
    <property type="match status" value="3"/>
</dbReference>
<comment type="catalytic activity">
    <reaction evidence="14">
        <text>L-seryl-[protein] + ATP = O-phospho-L-seryl-[protein] + ADP + H(+)</text>
        <dbReference type="Rhea" id="RHEA:17989"/>
        <dbReference type="Rhea" id="RHEA-COMP:9863"/>
        <dbReference type="Rhea" id="RHEA-COMP:11604"/>
        <dbReference type="ChEBI" id="CHEBI:15378"/>
        <dbReference type="ChEBI" id="CHEBI:29999"/>
        <dbReference type="ChEBI" id="CHEBI:30616"/>
        <dbReference type="ChEBI" id="CHEBI:83421"/>
        <dbReference type="ChEBI" id="CHEBI:456216"/>
        <dbReference type="EC" id="2.7.11.12"/>
    </reaction>
</comment>
<feature type="domain" description="Cyclic nucleotide-binding" evidence="18">
    <location>
        <begin position="57"/>
        <end position="162"/>
    </location>
</feature>
<reference evidence="20 21" key="1">
    <citation type="submission" date="2024-06" db="EMBL/GenBank/DDBJ databases">
        <authorList>
            <person name="Kraege A."/>
            <person name="Thomma B."/>
        </authorList>
    </citation>
    <scope>NUCLEOTIDE SEQUENCE [LARGE SCALE GENOMIC DNA]</scope>
</reference>
<keyword evidence="4" id="KW-0963">Cytoplasm</keyword>
<dbReference type="InterPro" id="IPR000595">
    <property type="entry name" value="cNMP-bd_dom"/>
</dbReference>
<evidence type="ECO:0000256" key="3">
    <source>
        <dbReference type="ARBA" id="ARBA00012428"/>
    </source>
</evidence>
<evidence type="ECO:0000256" key="7">
    <source>
        <dbReference type="ARBA" id="ARBA00022723"/>
    </source>
</evidence>
<dbReference type="InterPro" id="IPR017441">
    <property type="entry name" value="Protein_kinase_ATP_BS"/>
</dbReference>
<feature type="region of interest" description="Disordered" evidence="16">
    <location>
        <begin position="876"/>
        <end position="904"/>
    </location>
</feature>
<feature type="domain" description="Cyclic nucleotide-binding" evidence="18">
    <location>
        <begin position="183"/>
        <end position="313"/>
    </location>
</feature>
<dbReference type="PRINTS" id="PR00103">
    <property type="entry name" value="CAMPKINASE"/>
</dbReference>
<keyword evidence="5" id="KW-0723">Serine/threonine-protein kinase</keyword>
<organism evidence="20 21">
    <name type="scientific">Coccomyxa viridis</name>
    <dbReference type="NCBI Taxonomy" id="1274662"/>
    <lineage>
        <taxon>Eukaryota</taxon>
        <taxon>Viridiplantae</taxon>
        <taxon>Chlorophyta</taxon>
        <taxon>core chlorophytes</taxon>
        <taxon>Trebouxiophyceae</taxon>
        <taxon>Trebouxiophyceae incertae sedis</taxon>
        <taxon>Coccomyxaceae</taxon>
        <taxon>Coccomyxa</taxon>
    </lineage>
</organism>
<feature type="domain" description="Cyclic nucleotide-binding" evidence="18">
    <location>
        <begin position="441"/>
        <end position="557"/>
    </location>
</feature>
<dbReference type="PROSITE" id="PS00888">
    <property type="entry name" value="CNMP_BINDING_1"/>
    <property type="match status" value="1"/>
</dbReference>
<dbReference type="EC" id="2.7.11.12" evidence="3"/>
<evidence type="ECO:0000256" key="10">
    <source>
        <dbReference type="ARBA" id="ARBA00022840"/>
    </source>
</evidence>
<dbReference type="PANTHER" id="PTHR24353:SF37">
    <property type="entry name" value="CAMP-DEPENDENT PROTEIN KINASE CATALYTIC SUBUNIT PRKX"/>
    <property type="match status" value="1"/>
</dbReference>
<dbReference type="EMBL" id="CAXHTA020000002">
    <property type="protein sequence ID" value="CAL5219758.1"/>
    <property type="molecule type" value="Genomic_DNA"/>
</dbReference>
<keyword evidence="21" id="KW-1185">Reference proteome</keyword>
<dbReference type="Pfam" id="PF00027">
    <property type="entry name" value="cNMP_binding"/>
    <property type="match status" value="4"/>
</dbReference>
<dbReference type="SMART" id="SM00220">
    <property type="entry name" value="S_TKc"/>
    <property type="match status" value="1"/>
</dbReference>
<evidence type="ECO:0000256" key="1">
    <source>
        <dbReference type="ARBA" id="ARBA00001946"/>
    </source>
</evidence>